<name>A0A840TUW0_9BACT</name>
<keyword evidence="1" id="KW-0472">Membrane</keyword>
<keyword evidence="3" id="KW-1185">Reference proteome</keyword>
<evidence type="ECO:0000256" key="1">
    <source>
        <dbReference type="SAM" id="Phobius"/>
    </source>
</evidence>
<protein>
    <recommendedName>
        <fullName evidence="4">DUF3592 domain-containing protein</fullName>
    </recommendedName>
</protein>
<accession>A0A840TUW0</accession>
<feature type="transmembrane region" description="Helical" evidence="1">
    <location>
        <begin position="118"/>
        <end position="140"/>
    </location>
</feature>
<dbReference type="EMBL" id="JACHGF010000005">
    <property type="protein sequence ID" value="MBB5285437.1"/>
    <property type="molecule type" value="Genomic_DNA"/>
</dbReference>
<keyword evidence="1" id="KW-1133">Transmembrane helix</keyword>
<evidence type="ECO:0008006" key="4">
    <source>
        <dbReference type="Google" id="ProtNLM"/>
    </source>
</evidence>
<reference evidence="2 3" key="1">
    <citation type="submission" date="2020-08" db="EMBL/GenBank/DDBJ databases">
        <title>Genomic Encyclopedia of Type Strains, Phase IV (KMG-IV): sequencing the most valuable type-strain genomes for metagenomic binning, comparative biology and taxonomic classification.</title>
        <authorList>
            <person name="Goeker M."/>
        </authorList>
    </citation>
    <scope>NUCLEOTIDE SEQUENCE [LARGE SCALE GENOMIC DNA]</scope>
    <source>
        <strain evidence="2 3">DSM 105074</strain>
    </source>
</reference>
<comment type="caution">
    <text evidence="2">The sequence shown here is derived from an EMBL/GenBank/DDBJ whole genome shotgun (WGS) entry which is preliminary data.</text>
</comment>
<proteinExistence type="predicted"/>
<dbReference type="Proteomes" id="UP000557307">
    <property type="component" value="Unassembled WGS sequence"/>
</dbReference>
<keyword evidence="1" id="KW-0812">Transmembrane</keyword>
<organism evidence="2 3">
    <name type="scientific">Rhabdobacter roseus</name>
    <dbReference type="NCBI Taxonomy" id="1655419"/>
    <lineage>
        <taxon>Bacteria</taxon>
        <taxon>Pseudomonadati</taxon>
        <taxon>Bacteroidota</taxon>
        <taxon>Cytophagia</taxon>
        <taxon>Cytophagales</taxon>
        <taxon>Cytophagaceae</taxon>
        <taxon>Rhabdobacter</taxon>
    </lineage>
</organism>
<dbReference type="AlphaFoldDB" id="A0A840TUW0"/>
<evidence type="ECO:0000313" key="3">
    <source>
        <dbReference type="Proteomes" id="UP000557307"/>
    </source>
</evidence>
<gene>
    <name evidence="2" type="ORF">HNQ92_003594</name>
</gene>
<feature type="transmembrane region" description="Helical" evidence="1">
    <location>
        <begin position="7"/>
        <end position="27"/>
    </location>
</feature>
<dbReference type="RefSeq" id="WP_184175565.1">
    <property type="nucleotide sequence ID" value="NZ_JACHGF010000005.1"/>
</dbReference>
<evidence type="ECO:0000313" key="2">
    <source>
        <dbReference type="EMBL" id="MBB5285437.1"/>
    </source>
</evidence>
<sequence>MEQFWTMYGNALMVFLGGVLLFGFGWYEYARQSKWLTNSKKTEAEVVGLENVEIRTENGTHRMDRPTFRYRTTGEILVAKVNQLFEKNTLKVGDRHRVRYNAQTPGRILSDSADDLPLLTAFGSMFLGGLLLMIALVLFLV</sequence>